<protein>
    <submittedName>
        <fullName evidence="1">Uncharacterized protein</fullName>
    </submittedName>
</protein>
<proteinExistence type="predicted"/>
<dbReference type="Proteomes" id="UP000440694">
    <property type="component" value="Unassembled WGS sequence"/>
</dbReference>
<evidence type="ECO:0000313" key="1">
    <source>
        <dbReference type="EMBL" id="MTD94378.1"/>
    </source>
</evidence>
<keyword evidence="2" id="KW-1185">Reference proteome</keyword>
<name>A0A6I3KIY9_9HYPH</name>
<comment type="caution">
    <text evidence="1">The sequence shown here is derived from an EMBL/GenBank/DDBJ whole genome shotgun (WGS) entry which is preliminary data.</text>
</comment>
<dbReference type="AlphaFoldDB" id="A0A6I3KIY9"/>
<gene>
    <name evidence="1" type="ORF">GIW81_08530</name>
</gene>
<sequence length="123" mass="13874">MNPSVLSPLRLASSRPAPSDVRAPVLDAAPRLWPTDKVRAVLLEASVSQCFAGRRILEPVVRALVARGYFCFGDLLTLTREQIFAGTPEVFRVRLAFIRELEALGFVFSSEPRPVRRWRRRIA</sequence>
<accession>A0A6I3KIY9</accession>
<reference evidence="1 2" key="1">
    <citation type="submission" date="2019-11" db="EMBL/GenBank/DDBJ databases">
        <title>Identification of a novel strain.</title>
        <authorList>
            <person name="Xu Q."/>
            <person name="Wang G."/>
        </authorList>
    </citation>
    <scope>NUCLEOTIDE SEQUENCE [LARGE SCALE GENOMIC DNA]</scope>
    <source>
        <strain evidence="2">xq</strain>
    </source>
</reference>
<dbReference type="RefSeq" id="WP_154738811.1">
    <property type="nucleotide sequence ID" value="NZ_WMBQ01000001.1"/>
</dbReference>
<dbReference type="EMBL" id="WMBQ01000001">
    <property type="protein sequence ID" value="MTD94378.1"/>
    <property type="molecule type" value="Genomic_DNA"/>
</dbReference>
<organism evidence="1 2">
    <name type="scientific">Hyphomicrobium album</name>
    <dbReference type="NCBI Taxonomy" id="2665159"/>
    <lineage>
        <taxon>Bacteria</taxon>
        <taxon>Pseudomonadati</taxon>
        <taxon>Pseudomonadota</taxon>
        <taxon>Alphaproteobacteria</taxon>
        <taxon>Hyphomicrobiales</taxon>
        <taxon>Hyphomicrobiaceae</taxon>
        <taxon>Hyphomicrobium</taxon>
    </lineage>
</organism>
<evidence type="ECO:0000313" key="2">
    <source>
        <dbReference type="Proteomes" id="UP000440694"/>
    </source>
</evidence>